<keyword evidence="2" id="KW-1185">Reference proteome</keyword>
<accession>A0A1Y6MNU1</accession>
<gene>
    <name evidence="1" type="ORF">PAND9192_03496</name>
</gene>
<dbReference type="EMBL" id="FYAJ01000011">
    <property type="protein sequence ID" value="SMY38203.1"/>
    <property type="molecule type" value="Genomic_DNA"/>
</dbReference>
<name>A0A1Y6MNU1_9GAMM</name>
<evidence type="ECO:0008006" key="3">
    <source>
        <dbReference type="Google" id="ProtNLM"/>
    </source>
</evidence>
<reference evidence="2" key="1">
    <citation type="submission" date="2017-06" db="EMBL/GenBank/DDBJ databases">
        <authorList>
            <person name="Rodrigo-Torres L."/>
            <person name="Arahal R.D."/>
            <person name="Lucena T."/>
        </authorList>
    </citation>
    <scope>NUCLEOTIDE SEQUENCE [LARGE SCALE GENOMIC DNA]</scope>
    <source>
        <strain evidence="2">CECT 9192</strain>
    </source>
</reference>
<evidence type="ECO:0000313" key="1">
    <source>
        <dbReference type="EMBL" id="SMY38203.1"/>
    </source>
</evidence>
<dbReference type="RefSeq" id="WP_065177110.1">
    <property type="nucleotide sequence ID" value="NZ_FYAJ01000011.1"/>
</dbReference>
<dbReference type="PROSITE" id="PS51257">
    <property type="entry name" value="PROKAR_LIPOPROTEIN"/>
    <property type="match status" value="1"/>
</dbReference>
<organism evidence="1 2">
    <name type="scientific">Photobacterium andalusiense</name>
    <dbReference type="NCBI Taxonomy" id="2204296"/>
    <lineage>
        <taxon>Bacteria</taxon>
        <taxon>Pseudomonadati</taxon>
        <taxon>Pseudomonadota</taxon>
        <taxon>Gammaproteobacteria</taxon>
        <taxon>Vibrionales</taxon>
        <taxon>Vibrionaceae</taxon>
        <taxon>Photobacterium</taxon>
    </lineage>
</organism>
<dbReference type="AlphaFoldDB" id="A0A1Y6MNU1"/>
<dbReference type="Proteomes" id="UP000195719">
    <property type="component" value="Unassembled WGS sequence"/>
</dbReference>
<sequence>MNIKQHLFLLSIAIPTFITGCSSPMTWADSYMTQKANFLFEQQGYTLTDNTKCELSPQKKGKYKSYIRCTGTTDNGRPISLKGGQLRHSDRHGYKQHYIGKVSGRKVFVDHGDGFGH</sequence>
<evidence type="ECO:0000313" key="2">
    <source>
        <dbReference type="Proteomes" id="UP000195719"/>
    </source>
</evidence>
<proteinExistence type="predicted"/>
<protein>
    <recommendedName>
        <fullName evidence="3">Lipoprotein</fullName>
    </recommendedName>
</protein>